<dbReference type="OrthoDB" id="3807506at2"/>
<evidence type="ECO:0000256" key="1">
    <source>
        <dbReference type="ARBA" id="ARBA00001974"/>
    </source>
</evidence>
<evidence type="ECO:0000313" key="11">
    <source>
        <dbReference type="Proteomes" id="UP000380867"/>
    </source>
</evidence>
<comment type="caution">
    <text evidence="10">The sequence shown here is derived from an EMBL/GenBank/DDBJ whole genome shotgun (WGS) entry which is preliminary data.</text>
</comment>
<evidence type="ECO:0000259" key="8">
    <source>
        <dbReference type="PROSITE" id="PS51085"/>
    </source>
</evidence>
<organism evidence="10 11">
    <name type="scientific">Aeromicrobium ginsengisoli</name>
    <dbReference type="NCBI Taxonomy" id="363867"/>
    <lineage>
        <taxon>Bacteria</taxon>
        <taxon>Bacillati</taxon>
        <taxon>Actinomycetota</taxon>
        <taxon>Actinomycetes</taxon>
        <taxon>Propionibacteriales</taxon>
        <taxon>Nocardioidaceae</taxon>
        <taxon>Aeromicrobium</taxon>
    </lineage>
</organism>
<comment type="cofactor">
    <cofactor evidence="1">
        <name>FAD</name>
        <dbReference type="ChEBI" id="CHEBI:57692"/>
    </cofactor>
</comment>
<evidence type="ECO:0000256" key="6">
    <source>
        <dbReference type="ARBA" id="ARBA00023004"/>
    </source>
</evidence>
<keyword evidence="11" id="KW-1185">Reference proteome</keyword>
<feature type="domain" description="2Fe-2S ferredoxin-type" evidence="8">
    <location>
        <begin position="229"/>
        <end position="314"/>
    </location>
</feature>
<evidence type="ECO:0000256" key="2">
    <source>
        <dbReference type="ARBA" id="ARBA00022630"/>
    </source>
</evidence>
<dbReference type="InterPro" id="IPR006058">
    <property type="entry name" value="2Fe2S_fd_BS"/>
</dbReference>
<keyword evidence="4" id="KW-0479">Metal-binding</keyword>
<dbReference type="InterPro" id="IPR050415">
    <property type="entry name" value="MRET"/>
</dbReference>
<dbReference type="GO" id="GO:0046872">
    <property type="term" value="F:metal ion binding"/>
    <property type="evidence" value="ECO:0007669"/>
    <property type="project" value="UniProtKB-KW"/>
</dbReference>
<dbReference type="InterPro" id="IPR017938">
    <property type="entry name" value="Riboflavin_synthase-like_b-brl"/>
</dbReference>
<dbReference type="Gene3D" id="3.10.20.30">
    <property type="match status" value="1"/>
</dbReference>
<keyword evidence="7" id="KW-0411">Iron-sulfur</keyword>
<dbReference type="InterPro" id="IPR012675">
    <property type="entry name" value="Beta-grasp_dom_sf"/>
</dbReference>
<evidence type="ECO:0000256" key="3">
    <source>
        <dbReference type="ARBA" id="ARBA00022714"/>
    </source>
</evidence>
<dbReference type="EMBL" id="SDPQ02000002">
    <property type="protein sequence ID" value="KAA1397425.1"/>
    <property type="molecule type" value="Genomic_DNA"/>
</dbReference>
<dbReference type="GO" id="GO:0016491">
    <property type="term" value="F:oxidoreductase activity"/>
    <property type="evidence" value="ECO:0007669"/>
    <property type="project" value="UniProtKB-KW"/>
</dbReference>
<dbReference type="CDD" id="cd00207">
    <property type="entry name" value="fer2"/>
    <property type="match status" value="1"/>
</dbReference>
<protein>
    <submittedName>
        <fullName evidence="10">Oxidoreductase</fullName>
    </submittedName>
</protein>
<dbReference type="SUPFAM" id="SSF54292">
    <property type="entry name" value="2Fe-2S ferredoxin-like"/>
    <property type="match status" value="1"/>
</dbReference>
<feature type="domain" description="FAD-binding FR-type" evidence="9">
    <location>
        <begin position="5"/>
        <end position="105"/>
    </location>
</feature>
<dbReference type="PROSITE" id="PS51085">
    <property type="entry name" value="2FE2S_FER_2"/>
    <property type="match status" value="1"/>
</dbReference>
<dbReference type="Proteomes" id="UP000380867">
    <property type="component" value="Unassembled WGS sequence"/>
</dbReference>
<keyword evidence="3" id="KW-0001">2Fe-2S</keyword>
<dbReference type="RefSeq" id="WP_149688876.1">
    <property type="nucleotide sequence ID" value="NZ_SDPQ02000002.1"/>
</dbReference>
<dbReference type="CDD" id="cd06185">
    <property type="entry name" value="PDR_like"/>
    <property type="match status" value="1"/>
</dbReference>
<evidence type="ECO:0000256" key="4">
    <source>
        <dbReference type="ARBA" id="ARBA00022723"/>
    </source>
</evidence>
<keyword evidence="2" id="KW-0285">Flavoprotein</keyword>
<dbReference type="SUPFAM" id="SSF52343">
    <property type="entry name" value="Ferredoxin reductase-like, C-terminal NADP-linked domain"/>
    <property type="match status" value="1"/>
</dbReference>
<keyword evidence="5" id="KW-0560">Oxidoreductase</keyword>
<dbReference type="AlphaFoldDB" id="A0A5M4FDL3"/>
<dbReference type="Pfam" id="PF00111">
    <property type="entry name" value="Fer2"/>
    <property type="match status" value="1"/>
</dbReference>
<dbReference type="InterPro" id="IPR017927">
    <property type="entry name" value="FAD-bd_FR_type"/>
</dbReference>
<dbReference type="Gene3D" id="3.40.50.80">
    <property type="entry name" value="Nucleotide-binding domain of ferredoxin-NADP reductase (FNR) module"/>
    <property type="match status" value="1"/>
</dbReference>
<proteinExistence type="predicted"/>
<dbReference type="InterPro" id="IPR036010">
    <property type="entry name" value="2Fe-2S_ferredoxin-like_sf"/>
</dbReference>
<dbReference type="SUPFAM" id="SSF63380">
    <property type="entry name" value="Riboflavin synthase domain-like"/>
    <property type="match status" value="1"/>
</dbReference>
<reference evidence="10" key="1">
    <citation type="submission" date="2019-09" db="EMBL/GenBank/DDBJ databases">
        <authorList>
            <person name="Li J."/>
        </authorList>
    </citation>
    <scope>NUCLEOTIDE SEQUENCE [LARGE SCALE GENOMIC DNA]</scope>
    <source>
        <strain evidence="10">JCM 14732</strain>
    </source>
</reference>
<accession>A0A5M4FDL3</accession>
<evidence type="ECO:0000313" key="10">
    <source>
        <dbReference type="EMBL" id="KAA1397425.1"/>
    </source>
</evidence>
<dbReference type="PRINTS" id="PR00409">
    <property type="entry name" value="PHDIOXRDTASE"/>
</dbReference>
<dbReference type="PROSITE" id="PS51384">
    <property type="entry name" value="FAD_FR"/>
    <property type="match status" value="1"/>
</dbReference>
<dbReference type="PANTHER" id="PTHR47354:SF1">
    <property type="entry name" value="CARNITINE MONOOXYGENASE REDUCTASE SUBUNIT"/>
    <property type="match status" value="1"/>
</dbReference>
<dbReference type="PROSITE" id="PS00197">
    <property type="entry name" value="2FE2S_FER_1"/>
    <property type="match status" value="1"/>
</dbReference>
<sequence length="314" mass="32717">MNEPTSDLSVRVDGRTDVGADLVVLDLVRADGGALPLWAPGAHVDVLLPSGLVRQYSLCGTEPDHWRIAVLREAAGRGGSAWLHTNAQAGSVLGIAGPRNHFAFEATGAPVVLIAGGVGITPILPMAVAAVAAGADVVLHYAGHEGRMAFVDELVALLGDRLVLHVAERGQRLDVDAVLGAAAGAVVRCCGPAGLVDAAERAAEAYGLDFHAERFVAEPLSAPVWAGDFEVEMASSGLTVTVPPDRSILEVAEENGVFVLSSCHEGTCGTCETPVLEGDVDHRDSILTPSERERGDLMYICVSRAACPRLVLEL</sequence>
<gene>
    <name evidence="10" type="ORF">ESP70_008545</name>
</gene>
<dbReference type="GO" id="GO:0051537">
    <property type="term" value="F:2 iron, 2 sulfur cluster binding"/>
    <property type="evidence" value="ECO:0007669"/>
    <property type="project" value="UniProtKB-KW"/>
</dbReference>
<dbReference type="InterPro" id="IPR001041">
    <property type="entry name" value="2Fe-2S_ferredoxin-type"/>
</dbReference>
<dbReference type="InterPro" id="IPR039261">
    <property type="entry name" value="FNR_nucleotide-bd"/>
</dbReference>
<dbReference type="Gene3D" id="2.40.30.10">
    <property type="entry name" value="Translation factors"/>
    <property type="match status" value="1"/>
</dbReference>
<evidence type="ECO:0000256" key="7">
    <source>
        <dbReference type="ARBA" id="ARBA00023014"/>
    </source>
</evidence>
<dbReference type="PANTHER" id="PTHR47354">
    <property type="entry name" value="NADH OXIDOREDUCTASE HCR"/>
    <property type="match status" value="1"/>
</dbReference>
<evidence type="ECO:0000256" key="5">
    <source>
        <dbReference type="ARBA" id="ARBA00023002"/>
    </source>
</evidence>
<keyword evidence="6" id="KW-0408">Iron</keyword>
<name>A0A5M4FDL3_9ACTN</name>
<evidence type="ECO:0000259" key="9">
    <source>
        <dbReference type="PROSITE" id="PS51384"/>
    </source>
</evidence>